<keyword evidence="4" id="KW-1185">Reference proteome</keyword>
<dbReference type="RefSeq" id="WP_381507156.1">
    <property type="nucleotide sequence ID" value="NZ_JBHUOM010000025.1"/>
</dbReference>
<sequence>MNKAILMNFVVDKDSKQIRVERQFDAPLPMVWAAWTQSELLDQWWAPKPWKARTKSLEFRLGGSWLYAMISPKGEEHWSKGDYKQIVPLGRFSVLDGFCDENGTINPDMPQSLWDNTFTEKGNSTLVTIVITYDQLADLEKIIDMGFKEGFTAGMENLDLYLSTNLTVENGIKPLIGHK</sequence>
<reference evidence="4" key="1">
    <citation type="journal article" date="2019" name="Int. J. Syst. Evol. Microbiol.">
        <title>The Global Catalogue of Microorganisms (GCM) 10K type strain sequencing project: providing services to taxonomists for standard genome sequencing and annotation.</title>
        <authorList>
            <consortium name="The Broad Institute Genomics Platform"/>
            <consortium name="The Broad Institute Genome Sequencing Center for Infectious Disease"/>
            <person name="Wu L."/>
            <person name="Ma J."/>
        </authorList>
    </citation>
    <scope>NUCLEOTIDE SEQUENCE [LARGE SCALE GENOMIC DNA]</scope>
    <source>
        <strain evidence="4">KCTC 52490</strain>
    </source>
</reference>
<evidence type="ECO:0000259" key="2">
    <source>
        <dbReference type="Pfam" id="PF08327"/>
    </source>
</evidence>
<protein>
    <submittedName>
        <fullName evidence="3">SRPBCC domain-containing protein</fullName>
    </submittedName>
</protein>
<dbReference type="CDD" id="cd07814">
    <property type="entry name" value="SRPBCC_CalC_Aha1-like"/>
    <property type="match status" value="1"/>
</dbReference>
<dbReference type="Proteomes" id="UP001597512">
    <property type="component" value="Unassembled WGS sequence"/>
</dbReference>
<evidence type="ECO:0000313" key="3">
    <source>
        <dbReference type="EMBL" id="MFD2937309.1"/>
    </source>
</evidence>
<name>A0ABW6ATD1_9BACT</name>
<accession>A0ABW6ATD1</accession>
<dbReference type="Pfam" id="PF08327">
    <property type="entry name" value="AHSA1"/>
    <property type="match status" value="1"/>
</dbReference>
<dbReference type="InterPro" id="IPR023393">
    <property type="entry name" value="START-like_dom_sf"/>
</dbReference>
<dbReference type="EMBL" id="JBHUOM010000025">
    <property type="protein sequence ID" value="MFD2937309.1"/>
    <property type="molecule type" value="Genomic_DNA"/>
</dbReference>
<organism evidence="3 4">
    <name type="scientific">Spirosoma flavum</name>
    <dbReference type="NCBI Taxonomy" id="2048557"/>
    <lineage>
        <taxon>Bacteria</taxon>
        <taxon>Pseudomonadati</taxon>
        <taxon>Bacteroidota</taxon>
        <taxon>Cytophagia</taxon>
        <taxon>Cytophagales</taxon>
        <taxon>Cytophagaceae</taxon>
        <taxon>Spirosoma</taxon>
    </lineage>
</organism>
<dbReference type="Gene3D" id="3.30.530.20">
    <property type="match status" value="1"/>
</dbReference>
<gene>
    <name evidence="3" type="ORF">ACFS25_26275</name>
</gene>
<comment type="similarity">
    <text evidence="1">Belongs to the AHA1 family.</text>
</comment>
<dbReference type="SUPFAM" id="SSF55961">
    <property type="entry name" value="Bet v1-like"/>
    <property type="match status" value="1"/>
</dbReference>
<evidence type="ECO:0000256" key="1">
    <source>
        <dbReference type="ARBA" id="ARBA00006817"/>
    </source>
</evidence>
<evidence type="ECO:0000313" key="4">
    <source>
        <dbReference type="Proteomes" id="UP001597512"/>
    </source>
</evidence>
<feature type="domain" description="Activator of Hsp90 ATPase homologue 1/2-like C-terminal" evidence="2">
    <location>
        <begin position="25"/>
        <end position="162"/>
    </location>
</feature>
<comment type="caution">
    <text evidence="3">The sequence shown here is derived from an EMBL/GenBank/DDBJ whole genome shotgun (WGS) entry which is preliminary data.</text>
</comment>
<dbReference type="InterPro" id="IPR013538">
    <property type="entry name" value="ASHA1/2-like_C"/>
</dbReference>
<proteinExistence type="inferred from homology"/>